<evidence type="ECO:0000313" key="7">
    <source>
        <dbReference type="EMBL" id="EJT48002.1"/>
    </source>
</evidence>
<feature type="transmembrane region" description="Helical" evidence="6">
    <location>
        <begin position="284"/>
        <end position="303"/>
    </location>
</feature>
<dbReference type="PANTHER" id="PTHR12778:SF9">
    <property type="entry name" value="ACETYL-COENZYME A TRANSPORTER 1"/>
    <property type="match status" value="1"/>
</dbReference>
<dbReference type="GO" id="GO:0035348">
    <property type="term" value="P:acetyl-CoA transmembrane transport"/>
    <property type="evidence" value="ECO:0007669"/>
    <property type="project" value="InterPro"/>
</dbReference>
<dbReference type="Proteomes" id="UP000002748">
    <property type="component" value="Unassembled WGS sequence"/>
</dbReference>
<dbReference type="EMBL" id="ALBS01000217">
    <property type="protein sequence ID" value="EJT48002.1"/>
    <property type="molecule type" value="Genomic_DNA"/>
</dbReference>
<feature type="transmembrane region" description="Helical" evidence="6">
    <location>
        <begin position="465"/>
        <end position="483"/>
    </location>
</feature>
<dbReference type="GeneID" id="25986553"/>
<dbReference type="RefSeq" id="XP_014179744.1">
    <property type="nucleotide sequence ID" value="XM_014324269.1"/>
</dbReference>
<feature type="region of interest" description="Disordered" evidence="5">
    <location>
        <begin position="132"/>
        <end position="160"/>
    </location>
</feature>
<evidence type="ECO:0000256" key="1">
    <source>
        <dbReference type="ARBA" id="ARBA00004141"/>
    </source>
</evidence>
<feature type="compositionally biased region" description="Low complexity" evidence="5">
    <location>
        <begin position="70"/>
        <end position="83"/>
    </location>
</feature>
<dbReference type="GO" id="GO:0016020">
    <property type="term" value="C:membrane"/>
    <property type="evidence" value="ECO:0007669"/>
    <property type="project" value="UniProtKB-SubCell"/>
</dbReference>
<dbReference type="KEGG" id="tasa:A1Q1_03040"/>
<dbReference type="InterPro" id="IPR024371">
    <property type="entry name" value="AcetylCoA_trans_1-like"/>
</dbReference>
<dbReference type="VEuPathDB" id="FungiDB:A1Q1_03040"/>
<sequence>MTASTPNSLRLRARKSRPSVLKTRAVTNLSLLPVDCHPTQPATDGPGRHPEPGHRPDRLGSSLADTSGISTSPTSQHTTSPASTPSPPTVTPSSPADDEQLQLELEATDAMLNPASVRGRNEDLDDLEEKGLLIGGEGSSLELESGGTTPRRRAKGESGHYEKLDLGVKEESGLKSKRDQQAFALLIVLWHPPGPDVRHAPVLTQGAPVLLKAGRVRAFNVAVQSQASMVADSRRHLRSEMGPAQILDRAGAGAPATQDIAVDGWALTLLSPPNLSYASTAQTIGLGIGSALAFTVFLALNSVDFANRYFRSVPADVPLVTLGPYMKFWGLIYLVVTVWLVFFKTEDPVSATDPDLDVKKVYRVMWSIVSLKNIQSFLFILLIAKFGFQVNESVTQLKLLEKGLSREDLAVASLLDFPAQMIVGWLAAKWSRPSQSNNEHRHPLSAQQTRQAAATGVLKVWVGAFWARLAMAFIAACVVWLYPSSGQVGSGYFSLVIATILMTSVTNTIQFVGITAFHTQIADPLIGGTYMTLLNTVSNLGGTWPKPIILRLVDLLTVSACSITGAECTTEAGKEACSVSKGTCNIKRDGYFVMTFACMSVSALLLLYHILPTIKKLMALPMSAWRVKIPA</sequence>
<feature type="transmembrane region" description="Helical" evidence="6">
    <location>
        <begin position="363"/>
        <end position="388"/>
    </location>
</feature>
<feature type="region of interest" description="Disordered" evidence="5">
    <location>
        <begin position="1"/>
        <end position="97"/>
    </location>
</feature>
<evidence type="ECO:0008006" key="9">
    <source>
        <dbReference type="Google" id="ProtNLM"/>
    </source>
</evidence>
<dbReference type="HOGENOM" id="CLU_020502_2_0_1"/>
<comment type="subcellular location">
    <subcellularLocation>
        <location evidence="1">Membrane</location>
        <topology evidence="1">Multi-pass membrane protein</topology>
    </subcellularLocation>
</comment>
<evidence type="ECO:0000256" key="5">
    <source>
        <dbReference type="SAM" id="MobiDB-lite"/>
    </source>
</evidence>
<gene>
    <name evidence="7" type="ORF">A1Q1_03040</name>
</gene>
<reference evidence="7 8" key="1">
    <citation type="journal article" date="2012" name="Eukaryot. Cell">
        <title>Draft genome sequence of CBS 2479, the standard type strain of Trichosporon asahii.</title>
        <authorList>
            <person name="Yang R.Y."/>
            <person name="Li H.T."/>
            <person name="Zhu H."/>
            <person name="Zhou G.P."/>
            <person name="Wang M."/>
            <person name="Wang L."/>
        </authorList>
    </citation>
    <scope>NUCLEOTIDE SEQUENCE [LARGE SCALE GENOMIC DNA]</scope>
    <source>
        <strain evidence="8">ATCC 90039 / CBS 2479 / JCM 2466 / KCTC 7840 / NCYC 2677 / UAMH 7654</strain>
    </source>
</reference>
<evidence type="ECO:0000313" key="8">
    <source>
        <dbReference type="Proteomes" id="UP000002748"/>
    </source>
</evidence>
<dbReference type="SUPFAM" id="SSF103473">
    <property type="entry name" value="MFS general substrate transporter"/>
    <property type="match status" value="1"/>
</dbReference>
<dbReference type="OrthoDB" id="6415790at2759"/>
<proteinExistence type="predicted"/>
<evidence type="ECO:0000256" key="2">
    <source>
        <dbReference type="ARBA" id="ARBA00022692"/>
    </source>
</evidence>
<keyword evidence="4 6" id="KW-0472">Membrane</keyword>
<evidence type="ECO:0000256" key="4">
    <source>
        <dbReference type="ARBA" id="ARBA00023136"/>
    </source>
</evidence>
<comment type="caution">
    <text evidence="7">The sequence shown here is derived from an EMBL/GenBank/DDBJ whole genome shotgun (WGS) entry which is preliminary data.</text>
</comment>
<dbReference type="PANTHER" id="PTHR12778">
    <property type="entry name" value="SOLUTE CARRIER FAMILY 33 ACETYL-COA TRANSPORTER -RELATED"/>
    <property type="match status" value="1"/>
</dbReference>
<name>J6EYU3_TRIAS</name>
<organism evidence="7 8">
    <name type="scientific">Trichosporon asahii var. asahii (strain ATCC 90039 / CBS 2479 / JCM 2466 / KCTC 7840 / NBRC 103889/ NCYC 2677 / UAMH 7654)</name>
    <name type="common">Yeast</name>
    <dbReference type="NCBI Taxonomy" id="1186058"/>
    <lineage>
        <taxon>Eukaryota</taxon>
        <taxon>Fungi</taxon>
        <taxon>Dikarya</taxon>
        <taxon>Basidiomycota</taxon>
        <taxon>Agaricomycotina</taxon>
        <taxon>Tremellomycetes</taxon>
        <taxon>Trichosporonales</taxon>
        <taxon>Trichosporonaceae</taxon>
        <taxon>Trichosporon</taxon>
    </lineage>
</organism>
<dbReference type="Pfam" id="PF13000">
    <property type="entry name" value="Acatn"/>
    <property type="match status" value="2"/>
</dbReference>
<keyword evidence="3 6" id="KW-1133">Transmembrane helix</keyword>
<feature type="transmembrane region" description="Helical" evidence="6">
    <location>
        <begin position="495"/>
        <end position="517"/>
    </location>
</feature>
<dbReference type="AlphaFoldDB" id="J6EYU3"/>
<accession>J6EYU3</accession>
<evidence type="ECO:0000256" key="6">
    <source>
        <dbReference type="SAM" id="Phobius"/>
    </source>
</evidence>
<evidence type="ECO:0000256" key="3">
    <source>
        <dbReference type="ARBA" id="ARBA00022989"/>
    </source>
</evidence>
<protein>
    <recommendedName>
        <fullName evidence="9">Acetyl-CoA transporter</fullName>
    </recommendedName>
</protein>
<feature type="compositionally biased region" description="Basic and acidic residues" evidence="5">
    <location>
        <begin position="46"/>
        <end position="58"/>
    </location>
</feature>
<dbReference type="GO" id="GO:0008521">
    <property type="term" value="F:acetyl-CoA transmembrane transporter activity"/>
    <property type="evidence" value="ECO:0007669"/>
    <property type="project" value="InterPro"/>
</dbReference>
<dbReference type="InterPro" id="IPR004752">
    <property type="entry name" value="AmpG_permease/AT-1"/>
</dbReference>
<keyword evidence="2 6" id="KW-0812">Transmembrane</keyword>
<feature type="transmembrane region" description="Helical" evidence="6">
    <location>
        <begin position="591"/>
        <end position="611"/>
    </location>
</feature>
<feature type="transmembrane region" description="Helical" evidence="6">
    <location>
        <begin position="324"/>
        <end position="343"/>
    </location>
</feature>
<dbReference type="InterPro" id="IPR036259">
    <property type="entry name" value="MFS_trans_sf"/>
</dbReference>